<dbReference type="EMBL" id="KI657455">
    <property type="protein sequence ID" value="ETN87231.1"/>
    <property type="molecule type" value="Genomic_DNA"/>
</dbReference>
<dbReference type="SUPFAM" id="SSF81324">
    <property type="entry name" value="Voltage-gated potassium channels"/>
    <property type="match status" value="2"/>
</dbReference>
<feature type="transmembrane region" description="Helical" evidence="10">
    <location>
        <begin position="120"/>
        <end position="141"/>
    </location>
</feature>
<evidence type="ECO:0000256" key="9">
    <source>
        <dbReference type="SAM" id="MobiDB-lite"/>
    </source>
</evidence>
<feature type="transmembrane region" description="Helical" evidence="10">
    <location>
        <begin position="336"/>
        <end position="355"/>
    </location>
</feature>
<dbReference type="KEGG" id="nai:NECAME_00090"/>
<keyword evidence="13" id="KW-1185">Reference proteome</keyword>
<feature type="transmembrane region" description="Helical" evidence="10">
    <location>
        <begin position="243"/>
        <end position="260"/>
    </location>
</feature>
<keyword evidence="3 8" id="KW-0812">Transmembrane</keyword>
<keyword evidence="7 8" id="KW-0407">Ion channel</keyword>
<dbReference type="GO" id="GO:0005886">
    <property type="term" value="C:plasma membrane"/>
    <property type="evidence" value="ECO:0007669"/>
    <property type="project" value="TreeGrafter"/>
</dbReference>
<evidence type="ECO:0000256" key="8">
    <source>
        <dbReference type="RuleBase" id="RU003857"/>
    </source>
</evidence>
<dbReference type="PANTHER" id="PTHR11003:SF335">
    <property type="entry name" value="POTASSIUM CHANNEL DOMAIN-CONTAINING PROTEIN"/>
    <property type="match status" value="1"/>
</dbReference>
<comment type="subcellular location">
    <subcellularLocation>
        <location evidence="1">Membrane</location>
        <topology evidence="1">Multi-pass membrane protein</topology>
    </subcellularLocation>
</comment>
<dbReference type="InterPro" id="IPR013099">
    <property type="entry name" value="K_chnl_dom"/>
</dbReference>
<dbReference type="GO" id="GO:0030322">
    <property type="term" value="P:stabilization of membrane potential"/>
    <property type="evidence" value="ECO:0007669"/>
    <property type="project" value="TreeGrafter"/>
</dbReference>
<evidence type="ECO:0000256" key="10">
    <source>
        <dbReference type="SAM" id="Phobius"/>
    </source>
</evidence>
<feature type="domain" description="Potassium channel" evidence="11">
    <location>
        <begin position="209"/>
        <end position="267"/>
    </location>
</feature>
<keyword evidence="4 10" id="KW-1133">Transmembrane helix</keyword>
<feature type="domain" description="Potassium channel" evidence="11">
    <location>
        <begin position="340"/>
        <end position="383"/>
    </location>
</feature>
<reference evidence="13" key="1">
    <citation type="journal article" date="2014" name="Nat. Genet.">
        <title>Genome of the human hookworm Necator americanus.</title>
        <authorList>
            <person name="Tang Y.T."/>
            <person name="Gao X."/>
            <person name="Rosa B.A."/>
            <person name="Abubucker S."/>
            <person name="Hallsworth-Pepin K."/>
            <person name="Martin J."/>
            <person name="Tyagi R."/>
            <person name="Heizer E."/>
            <person name="Zhang X."/>
            <person name="Bhonagiri-Palsikar V."/>
            <person name="Minx P."/>
            <person name="Warren W.C."/>
            <person name="Wang Q."/>
            <person name="Zhan B."/>
            <person name="Hotez P.J."/>
            <person name="Sternberg P.W."/>
            <person name="Dougall A."/>
            <person name="Gaze S.T."/>
            <person name="Mulvenna J."/>
            <person name="Sotillo J."/>
            <person name="Ranganathan S."/>
            <person name="Rabelo E.M."/>
            <person name="Wilson R.K."/>
            <person name="Felgner P.L."/>
            <person name="Bethony J."/>
            <person name="Hawdon J.M."/>
            <person name="Gasser R.B."/>
            <person name="Loukas A."/>
            <person name="Mitreva M."/>
        </authorList>
    </citation>
    <scope>NUCLEOTIDE SEQUENCE [LARGE SCALE GENOMIC DNA]</scope>
</reference>
<feature type="compositionally biased region" description="Low complexity" evidence="9">
    <location>
        <begin position="503"/>
        <end position="522"/>
    </location>
</feature>
<keyword evidence="5 8" id="KW-0406">Ion transport</keyword>
<dbReference type="PRINTS" id="PR01333">
    <property type="entry name" value="2POREKCHANEL"/>
</dbReference>
<evidence type="ECO:0000256" key="6">
    <source>
        <dbReference type="ARBA" id="ARBA00023136"/>
    </source>
</evidence>
<evidence type="ECO:0000259" key="11">
    <source>
        <dbReference type="Pfam" id="PF07885"/>
    </source>
</evidence>
<keyword evidence="2 8" id="KW-0813">Transport</keyword>
<sequence>MNLKKRFFEVLEKFVRKKYRNSVLVGTNDYDLNSSELLTPQPSSRPASGIQFPQFPSRQFTFDQSTVGQESRPPLVSTYTFDFTEHSVKDEIRFDKDNETKAAYISRVLRYFYEYLGIKHLALILILIFYALVGGFIFMVIELPAQQQADSDFIKLVNYVTDYGNALQLRSKHDSETQIVHENSLCALTLRPLLKSYDESVRKALAPQVQWKWDYWNSVYYAGTIFTTIGYGNITCRTPVGRFVTILYALFGIPMMLAVLNVIGKALFGQAQTSYIFVRRLFRRRLRHLKRSRDMERSGTIETMTTDDTQGMKQNPVEDLSHVDETGLFETFPMSLAILLVFLYMFLCSFVFSIWEQWDFFTAVYFSFISMSTVGFGDVIPGHPRYACVDNSSSIRWRSPHHENSDSDGEHIEELSSTDRNRCSTVLLDSKDLPVVPPPVLGVFLSRSISTRQKSTLTRSESALSRRVSRYSRSFFSSTNSENLSPLENKSPWLSVSTDQFISPGPSGPRSTSSAASLSQRGVHGHKLSAINEVSDEDTLQSRRGSVMRKLQRYDAVEVETPLIERINIETESLEKLWPTDSPETTPLSPPEDDFGSDPSPESNRSLNPAKIDSSRDKATPSNR</sequence>
<evidence type="ECO:0000256" key="4">
    <source>
        <dbReference type="ARBA" id="ARBA00022989"/>
    </source>
</evidence>
<comment type="similarity">
    <text evidence="8">Belongs to the two pore domain potassium channel (TC 1.A.1.8) family.</text>
</comment>
<feature type="transmembrane region" description="Helical" evidence="10">
    <location>
        <begin position="361"/>
        <end position="380"/>
    </location>
</feature>
<feature type="region of interest" description="Disordered" evidence="9">
    <location>
        <begin position="498"/>
        <end position="543"/>
    </location>
</feature>
<feature type="transmembrane region" description="Helical" evidence="10">
    <location>
        <begin position="219"/>
        <end position="236"/>
    </location>
</feature>
<feature type="region of interest" description="Disordered" evidence="9">
    <location>
        <begin position="575"/>
        <end position="624"/>
    </location>
</feature>
<dbReference type="GO" id="GO:0015271">
    <property type="term" value="F:outward rectifier potassium channel activity"/>
    <property type="evidence" value="ECO:0007669"/>
    <property type="project" value="TreeGrafter"/>
</dbReference>
<dbReference type="AlphaFoldDB" id="W2U1I2"/>
<name>W2U1I2_NECAM</name>
<protein>
    <submittedName>
        <fullName evidence="12">Ion channel</fullName>
    </submittedName>
</protein>
<proteinExistence type="inferred from homology"/>
<dbReference type="Proteomes" id="UP000053676">
    <property type="component" value="Unassembled WGS sequence"/>
</dbReference>
<evidence type="ECO:0000256" key="1">
    <source>
        <dbReference type="ARBA" id="ARBA00004141"/>
    </source>
</evidence>
<organism evidence="12 13">
    <name type="scientific">Necator americanus</name>
    <name type="common">Human hookworm</name>
    <dbReference type="NCBI Taxonomy" id="51031"/>
    <lineage>
        <taxon>Eukaryota</taxon>
        <taxon>Metazoa</taxon>
        <taxon>Ecdysozoa</taxon>
        <taxon>Nematoda</taxon>
        <taxon>Chromadorea</taxon>
        <taxon>Rhabditida</taxon>
        <taxon>Rhabditina</taxon>
        <taxon>Rhabditomorpha</taxon>
        <taxon>Strongyloidea</taxon>
        <taxon>Ancylostomatidae</taxon>
        <taxon>Bunostominae</taxon>
        <taxon>Necator</taxon>
    </lineage>
</organism>
<dbReference type="OrthoDB" id="297496at2759"/>
<dbReference type="PANTHER" id="PTHR11003">
    <property type="entry name" value="POTASSIUM CHANNEL, SUBFAMILY K"/>
    <property type="match status" value="1"/>
</dbReference>
<dbReference type="Gene3D" id="1.10.287.70">
    <property type="match status" value="1"/>
</dbReference>
<evidence type="ECO:0000313" key="13">
    <source>
        <dbReference type="Proteomes" id="UP000053676"/>
    </source>
</evidence>
<evidence type="ECO:0000256" key="3">
    <source>
        <dbReference type="ARBA" id="ARBA00022692"/>
    </source>
</evidence>
<evidence type="ECO:0000313" key="12">
    <source>
        <dbReference type="EMBL" id="ETN87231.1"/>
    </source>
</evidence>
<accession>W2U1I2</accession>
<evidence type="ECO:0000256" key="5">
    <source>
        <dbReference type="ARBA" id="ARBA00023065"/>
    </source>
</evidence>
<dbReference type="InterPro" id="IPR003280">
    <property type="entry name" value="2pore_dom_K_chnl"/>
</dbReference>
<evidence type="ECO:0000256" key="7">
    <source>
        <dbReference type="ARBA" id="ARBA00023303"/>
    </source>
</evidence>
<evidence type="ECO:0000256" key="2">
    <source>
        <dbReference type="ARBA" id="ARBA00022448"/>
    </source>
</evidence>
<gene>
    <name evidence="12" type="ORF">NECAME_00090</name>
</gene>
<dbReference type="Pfam" id="PF07885">
    <property type="entry name" value="Ion_trans_2"/>
    <property type="match status" value="2"/>
</dbReference>
<feature type="compositionally biased region" description="Basic and acidic residues" evidence="9">
    <location>
        <begin position="613"/>
        <end position="624"/>
    </location>
</feature>
<dbReference type="GO" id="GO:0022841">
    <property type="term" value="F:potassium ion leak channel activity"/>
    <property type="evidence" value="ECO:0007669"/>
    <property type="project" value="TreeGrafter"/>
</dbReference>
<keyword evidence="6 10" id="KW-0472">Membrane</keyword>